<keyword evidence="10" id="KW-1185">Reference proteome</keyword>
<keyword evidence="4 5" id="KW-0472">Membrane</keyword>
<dbReference type="GO" id="GO:0007009">
    <property type="term" value="P:plasma membrane organization"/>
    <property type="evidence" value="ECO:0007669"/>
    <property type="project" value="TreeGrafter"/>
</dbReference>
<keyword evidence="7" id="KW-0732">Signal</keyword>
<evidence type="ECO:0000256" key="3">
    <source>
        <dbReference type="ARBA" id="ARBA00022989"/>
    </source>
</evidence>
<evidence type="ECO:0000256" key="4">
    <source>
        <dbReference type="ARBA" id="ARBA00023136"/>
    </source>
</evidence>
<dbReference type="Proteomes" id="UP000031036">
    <property type="component" value="Unassembled WGS sequence"/>
</dbReference>
<evidence type="ECO:0000256" key="5">
    <source>
        <dbReference type="PROSITE-ProRule" id="PRU00205"/>
    </source>
</evidence>
<dbReference type="GO" id="GO:0097035">
    <property type="term" value="P:regulation of membrane lipid distribution"/>
    <property type="evidence" value="ECO:0007669"/>
    <property type="project" value="TreeGrafter"/>
</dbReference>
<evidence type="ECO:0000256" key="6">
    <source>
        <dbReference type="SAM" id="Phobius"/>
    </source>
</evidence>
<evidence type="ECO:0000256" key="2">
    <source>
        <dbReference type="ARBA" id="ARBA00022692"/>
    </source>
</evidence>
<proteinExistence type="predicted"/>
<comment type="caution">
    <text evidence="9">The sequence shown here is derived from an EMBL/GenBank/DDBJ whole genome shotgun (WGS) entry which is preliminary data.</text>
</comment>
<feature type="transmembrane region" description="Helical" evidence="6">
    <location>
        <begin position="137"/>
        <end position="158"/>
    </location>
</feature>
<feature type="signal peptide" evidence="7">
    <location>
        <begin position="1"/>
        <end position="25"/>
    </location>
</feature>
<feature type="domain" description="TLC" evidence="8">
    <location>
        <begin position="97"/>
        <end position="305"/>
    </location>
</feature>
<dbReference type="PROSITE" id="PS50922">
    <property type="entry name" value="TLC"/>
    <property type="match status" value="1"/>
</dbReference>
<evidence type="ECO:0000256" key="1">
    <source>
        <dbReference type="ARBA" id="ARBA00004141"/>
    </source>
</evidence>
<feature type="transmembrane region" description="Helical" evidence="6">
    <location>
        <begin position="233"/>
        <end position="251"/>
    </location>
</feature>
<evidence type="ECO:0000313" key="10">
    <source>
        <dbReference type="Proteomes" id="UP000031036"/>
    </source>
</evidence>
<accession>A0A0B2UX85</accession>
<dbReference type="GO" id="GO:0055091">
    <property type="term" value="P:phospholipid homeostasis"/>
    <property type="evidence" value="ECO:0007669"/>
    <property type="project" value="TreeGrafter"/>
</dbReference>
<evidence type="ECO:0000259" key="8">
    <source>
        <dbReference type="PROSITE" id="PS50922"/>
    </source>
</evidence>
<reference evidence="9 10" key="1">
    <citation type="submission" date="2014-11" db="EMBL/GenBank/DDBJ databases">
        <title>Genetic blueprint of the zoonotic pathogen Toxocara canis.</title>
        <authorList>
            <person name="Zhu X.-Q."/>
            <person name="Korhonen P.K."/>
            <person name="Cai H."/>
            <person name="Young N.D."/>
            <person name="Nejsum P."/>
            <person name="von Samson-Himmelstjerna G."/>
            <person name="Boag P.R."/>
            <person name="Tan P."/>
            <person name="Li Q."/>
            <person name="Min J."/>
            <person name="Yang Y."/>
            <person name="Wang X."/>
            <person name="Fang X."/>
            <person name="Hall R.S."/>
            <person name="Hofmann A."/>
            <person name="Sternberg P.W."/>
            <person name="Jex A.R."/>
            <person name="Gasser R.B."/>
        </authorList>
    </citation>
    <scope>NUCLEOTIDE SEQUENCE [LARGE SCALE GENOMIC DNA]</scope>
    <source>
        <strain evidence="9">PN_DK_2014</strain>
    </source>
</reference>
<comment type="subcellular location">
    <subcellularLocation>
        <location evidence="1">Membrane</location>
        <topology evidence="1">Multi-pass membrane protein</topology>
    </subcellularLocation>
</comment>
<sequence length="321" mass="37117">LFSARIPLPSCVSLCVSALCSCLQAFLNSSWQSTNRPHQMMAREAPAIRYAGSEMHMPPIAAIFDSAFFIPFVAFFVLFHAIGYLVRTLAWRSYSGFRQYRLRNLTVCLIHSIISGGFALSFMLLRPEVMFEDTLYWYEPWSTLVPILSIAYFICDAIDMLKHEISKWTLELLLHHVVSIFVFSCAVLPRRFIPYAYWALLMEVNSVFLHLRSLMQITGNSMARKDVYRVVRLLNVITFVVFRFTVQVWQINWAWQNQHRFHIFYTLVGVLGGCFFFITNIILFMRVLASDGFLGEYAKSHTAINRDGHGSVRIMQDTKNS</sequence>
<gene>
    <name evidence="9" type="primary">tlcd2</name>
    <name evidence="9" type="ORF">Tcan_05663</name>
</gene>
<dbReference type="Pfam" id="PF03798">
    <property type="entry name" value="TRAM_LAG1_CLN8"/>
    <property type="match status" value="1"/>
</dbReference>
<dbReference type="OrthoDB" id="10266980at2759"/>
<feature type="transmembrane region" description="Helical" evidence="6">
    <location>
        <begin position="60"/>
        <end position="86"/>
    </location>
</feature>
<dbReference type="PANTHER" id="PTHR13439">
    <property type="entry name" value="CT120 PROTEIN"/>
    <property type="match status" value="1"/>
</dbReference>
<dbReference type="EMBL" id="JPKZ01003054">
    <property type="protein sequence ID" value="KHN73809.1"/>
    <property type="molecule type" value="Genomic_DNA"/>
</dbReference>
<organism evidence="9 10">
    <name type="scientific">Toxocara canis</name>
    <name type="common">Canine roundworm</name>
    <dbReference type="NCBI Taxonomy" id="6265"/>
    <lineage>
        <taxon>Eukaryota</taxon>
        <taxon>Metazoa</taxon>
        <taxon>Ecdysozoa</taxon>
        <taxon>Nematoda</taxon>
        <taxon>Chromadorea</taxon>
        <taxon>Rhabditida</taxon>
        <taxon>Spirurina</taxon>
        <taxon>Ascaridomorpha</taxon>
        <taxon>Ascaridoidea</taxon>
        <taxon>Toxocaridae</taxon>
        <taxon>Toxocara</taxon>
    </lineage>
</organism>
<dbReference type="SMART" id="SM00724">
    <property type="entry name" value="TLC"/>
    <property type="match status" value="1"/>
</dbReference>
<dbReference type="OMA" id="WAVSHIN"/>
<dbReference type="AlphaFoldDB" id="A0A0B2UX85"/>
<keyword evidence="2 5" id="KW-0812">Transmembrane</keyword>
<feature type="transmembrane region" description="Helical" evidence="6">
    <location>
        <begin position="107"/>
        <end position="125"/>
    </location>
</feature>
<dbReference type="GO" id="GO:0005886">
    <property type="term" value="C:plasma membrane"/>
    <property type="evidence" value="ECO:0007669"/>
    <property type="project" value="TreeGrafter"/>
</dbReference>
<protein>
    <submittedName>
        <fullName evidence="9">TLC domain-containing protein 2</fullName>
    </submittedName>
</protein>
<feature type="transmembrane region" description="Helical" evidence="6">
    <location>
        <begin position="263"/>
        <end position="284"/>
    </location>
</feature>
<dbReference type="InterPro" id="IPR050846">
    <property type="entry name" value="TLCD"/>
</dbReference>
<dbReference type="PANTHER" id="PTHR13439:SF4">
    <property type="entry name" value="TLC DOMAIN-CONTAINING PROTEIN"/>
    <property type="match status" value="1"/>
</dbReference>
<feature type="transmembrane region" description="Helical" evidence="6">
    <location>
        <begin position="195"/>
        <end position="212"/>
    </location>
</feature>
<evidence type="ECO:0000256" key="7">
    <source>
        <dbReference type="SAM" id="SignalP"/>
    </source>
</evidence>
<evidence type="ECO:0000313" key="9">
    <source>
        <dbReference type="EMBL" id="KHN73809.1"/>
    </source>
</evidence>
<feature type="chain" id="PRO_5002077709" evidence="7">
    <location>
        <begin position="26"/>
        <end position="321"/>
    </location>
</feature>
<keyword evidence="3 6" id="KW-1133">Transmembrane helix</keyword>
<name>A0A0B2UX85_TOXCA</name>
<feature type="non-terminal residue" evidence="9">
    <location>
        <position position="1"/>
    </location>
</feature>
<dbReference type="GO" id="GO:0071709">
    <property type="term" value="P:membrane assembly"/>
    <property type="evidence" value="ECO:0007669"/>
    <property type="project" value="TreeGrafter"/>
</dbReference>
<feature type="transmembrane region" description="Helical" evidence="6">
    <location>
        <begin position="170"/>
        <end position="189"/>
    </location>
</feature>
<dbReference type="InterPro" id="IPR006634">
    <property type="entry name" value="TLC-dom"/>
</dbReference>